<protein>
    <submittedName>
        <fullName evidence="2">PX domain protein</fullName>
    </submittedName>
</protein>
<gene>
    <name evidence="2" type="ORF">TELCIR_03206</name>
</gene>
<evidence type="ECO:0000313" key="2">
    <source>
        <dbReference type="EMBL" id="PIO74772.1"/>
    </source>
</evidence>
<dbReference type="AlphaFoldDB" id="A0A2G9UYH3"/>
<evidence type="ECO:0000259" key="1">
    <source>
        <dbReference type="PROSITE" id="PS50195"/>
    </source>
</evidence>
<dbReference type="OrthoDB" id="5957963at2759"/>
<dbReference type="GO" id="GO:0035091">
    <property type="term" value="F:phosphatidylinositol binding"/>
    <property type="evidence" value="ECO:0007669"/>
    <property type="project" value="InterPro"/>
</dbReference>
<dbReference type="Pfam" id="PF00787">
    <property type="entry name" value="PX"/>
    <property type="match status" value="1"/>
</dbReference>
<dbReference type="GO" id="GO:0005770">
    <property type="term" value="C:late endosome"/>
    <property type="evidence" value="ECO:0007669"/>
    <property type="project" value="TreeGrafter"/>
</dbReference>
<organism evidence="2 3">
    <name type="scientific">Teladorsagia circumcincta</name>
    <name type="common">Brown stomach worm</name>
    <name type="synonym">Ostertagia circumcincta</name>
    <dbReference type="NCBI Taxonomy" id="45464"/>
    <lineage>
        <taxon>Eukaryota</taxon>
        <taxon>Metazoa</taxon>
        <taxon>Ecdysozoa</taxon>
        <taxon>Nematoda</taxon>
        <taxon>Chromadorea</taxon>
        <taxon>Rhabditida</taxon>
        <taxon>Rhabditina</taxon>
        <taxon>Rhabditomorpha</taxon>
        <taxon>Strongyloidea</taxon>
        <taxon>Trichostrongylidae</taxon>
        <taxon>Teladorsagia</taxon>
    </lineage>
</organism>
<dbReference type="SUPFAM" id="SSF64268">
    <property type="entry name" value="PX domain"/>
    <property type="match status" value="1"/>
</dbReference>
<sequence>DEEDVSSSSVVEAPSAEPVLVIDKETRNINQWKVNISRIVPMRDGTTGRTVYVYVIDVERKEAKDKETKCWCIYRRFAEFYVLEMKLLEFHGDSLRFTLLPPRKVVKKMPGKLSREKGQHLRPFLLTVLANTLYTQEKVEFKEKFEASETSSLSSLSVGGEQFSTSFFNPLFGNNCYGCKIAEFEGGSKQSWSKSFTDGASLLFFSIVSHTSTWTMNVHSALRMLCRNTIDYLMLHLLKRLYWIVFSEVNLVSITQLIQAAIFCSDGSLPSDQEKSLREELATRRALEFAQEEMPSCVLRVLDSKSWRGGVKRLVNTLQYPRLNKHLSYLLVDLLVTRLFPEDLS</sequence>
<name>A0A2G9UYH3_TELCI</name>
<reference evidence="2 3" key="1">
    <citation type="submission" date="2015-09" db="EMBL/GenBank/DDBJ databases">
        <title>Draft genome of the parasitic nematode Teladorsagia circumcincta isolate WARC Sus (inbred).</title>
        <authorList>
            <person name="Mitreva M."/>
        </authorList>
    </citation>
    <scope>NUCLEOTIDE SEQUENCE [LARGE SCALE GENOMIC DNA]</scope>
    <source>
        <strain evidence="2 3">S</strain>
    </source>
</reference>
<dbReference type="Gene3D" id="3.30.1520.10">
    <property type="entry name" value="Phox-like domain"/>
    <property type="match status" value="1"/>
</dbReference>
<keyword evidence="3" id="KW-1185">Reference proteome</keyword>
<dbReference type="SMART" id="SM00312">
    <property type="entry name" value="PX"/>
    <property type="match status" value="1"/>
</dbReference>
<dbReference type="InterPro" id="IPR001683">
    <property type="entry name" value="PX_dom"/>
</dbReference>
<dbReference type="PROSITE" id="PS50195">
    <property type="entry name" value="PX"/>
    <property type="match status" value="1"/>
</dbReference>
<dbReference type="InterPro" id="IPR036871">
    <property type="entry name" value="PX_dom_sf"/>
</dbReference>
<dbReference type="PANTHER" id="PTHR22775">
    <property type="entry name" value="SORTING NEXIN"/>
    <property type="match status" value="1"/>
</dbReference>
<feature type="non-terminal residue" evidence="2">
    <location>
        <position position="1"/>
    </location>
</feature>
<proteinExistence type="predicted"/>
<evidence type="ECO:0000313" key="3">
    <source>
        <dbReference type="Proteomes" id="UP000230423"/>
    </source>
</evidence>
<dbReference type="PANTHER" id="PTHR22775:SF44">
    <property type="entry name" value="SORTING NEXIN-14"/>
    <property type="match status" value="1"/>
</dbReference>
<dbReference type="GO" id="GO:0097352">
    <property type="term" value="P:autophagosome maturation"/>
    <property type="evidence" value="ECO:0007669"/>
    <property type="project" value="TreeGrafter"/>
</dbReference>
<accession>A0A2G9UYH3</accession>
<dbReference type="Proteomes" id="UP000230423">
    <property type="component" value="Unassembled WGS sequence"/>
</dbReference>
<dbReference type="EMBL" id="KZ345224">
    <property type="protein sequence ID" value="PIO74772.1"/>
    <property type="molecule type" value="Genomic_DNA"/>
</dbReference>
<feature type="domain" description="PX" evidence="1">
    <location>
        <begin position="32"/>
        <end position="152"/>
    </location>
</feature>